<keyword evidence="1 7" id="KW-0547">Nucleotide-binding</keyword>
<evidence type="ECO:0000259" key="11">
    <source>
        <dbReference type="PROSITE" id="PS51194"/>
    </source>
</evidence>
<dbReference type="GO" id="GO:0003723">
    <property type="term" value="F:RNA binding"/>
    <property type="evidence" value="ECO:0007669"/>
    <property type="project" value="UniProtKB-UniRule"/>
</dbReference>
<keyword evidence="5 8" id="KW-0694">RNA-binding</keyword>
<dbReference type="AlphaFoldDB" id="A0A8X8AHI4"/>
<evidence type="ECO:0000313" key="13">
    <source>
        <dbReference type="EMBL" id="KAG6786857.1"/>
    </source>
</evidence>
<dbReference type="InterPro" id="IPR001650">
    <property type="entry name" value="Helicase_C-like"/>
</dbReference>
<dbReference type="PROSITE" id="PS51194">
    <property type="entry name" value="HELICASE_CTER"/>
    <property type="match status" value="1"/>
</dbReference>
<dbReference type="PROSITE" id="PS00039">
    <property type="entry name" value="DEAD_ATP_HELICASE"/>
    <property type="match status" value="1"/>
</dbReference>
<proteinExistence type="inferred from homology"/>
<dbReference type="Pfam" id="PF00271">
    <property type="entry name" value="Helicase_C"/>
    <property type="match status" value="1"/>
</dbReference>
<evidence type="ECO:0000256" key="3">
    <source>
        <dbReference type="ARBA" id="ARBA00022806"/>
    </source>
</evidence>
<dbReference type="Pfam" id="PF00270">
    <property type="entry name" value="DEAD"/>
    <property type="match status" value="1"/>
</dbReference>
<dbReference type="GO" id="GO:0016787">
    <property type="term" value="F:hydrolase activity"/>
    <property type="evidence" value="ECO:0007669"/>
    <property type="project" value="UniProtKB-KW"/>
</dbReference>
<dbReference type="EMBL" id="JAAWWB010000003">
    <property type="protein sequence ID" value="KAG6786857.1"/>
    <property type="molecule type" value="Genomic_DNA"/>
</dbReference>
<comment type="domain">
    <text evidence="8">The Q motif is unique to and characteristic of the DEAD box family of RNA helicases and controls ATP binding and hydrolysis.</text>
</comment>
<feature type="domain" description="DEAD-box RNA helicase Q" evidence="12">
    <location>
        <begin position="290"/>
        <end position="318"/>
    </location>
</feature>
<evidence type="ECO:0000256" key="2">
    <source>
        <dbReference type="ARBA" id="ARBA00022801"/>
    </source>
</evidence>
<evidence type="ECO:0000256" key="9">
    <source>
        <dbReference type="SAM" id="MobiDB-lite"/>
    </source>
</evidence>
<dbReference type="Proteomes" id="UP000886885">
    <property type="component" value="Chromosome 2A"/>
</dbReference>
<dbReference type="PROSITE" id="PS51195">
    <property type="entry name" value="Q_MOTIF"/>
    <property type="match status" value="1"/>
</dbReference>
<gene>
    <name evidence="13" type="ORF">POTOM_008474</name>
</gene>
<dbReference type="SMART" id="SM00487">
    <property type="entry name" value="DEXDc"/>
    <property type="match status" value="1"/>
</dbReference>
<dbReference type="CDD" id="cd18787">
    <property type="entry name" value="SF2_C_DEAD"/>
    <property type="match status" value="1"/>
</dbReference>
<evidence type="ECO:0000256" key="1">
    <source>
        <dbReference type="ARBA" id="ARBA00022741"/>
    </source>
</evidence>
<dbReference type="OrthoDB" id="193716at2759"/>
<reference evidence="13" key="1">
    <citation type="journal article" date="2020" name="bioRxiv">
        <title>Hybrid origin of Populus tomentosa Carr. identified through genome sequencing and phylogenomic analysis.</title>
        <authorList>
            <person name="An X."/>
            <person name="Gao K."/>
            <person name="Chen Z."/>
            <person name="Li J."/>
            <person name="Yang X."/>
            <person name="Yang X."/>
            <person name="Zhou J."/>
            <person name="Guo T."/>
            <person name="Zhao T."/>
            <person name="Huang S."/>
            <person name="Miao D."/>
            <person name="Khan W.U."/>
            <person name="Rao P."/>
            <person name="Ye M."/>
            <person name="Lei B."/>
            <person name="Liao W."/>
            <person name="Wang J."/>
            <person name="Ji L."/>
            <person name="Li Y."/>
            <person name="Guo B."/>
            <person name="Mustafa N.S."/>
            <person name="Li S."/>
            <person name="Yun Q."/>
            <person name="Keller S.R."/>
            <person name="Mao J."/>
            <person name="Zhang R."/>
            <person name="Strauss S.H."/>
        </authorList>
    </citation>
    <scope>NUCLEOTIDE SEQUENCE</scope>
    <source>
        <strain evidence="13">GM15</strain>
        <tissue evidence="13">Leaf</tissue>
    </source>
</reference>
<dbReference type="SMART" id="SM00490">
    <property type="entry name" value="HELICc"/>
    <property type="match status" value="1"/>
</dbReference>
<dbReference type="CDD" id="cd17964">
    <property type="entry name" value="DEADc_MSS116"/>
    <property type="match status" value="1"/>
</dbReference>
<sequence>MPIKFLPPLRFLNPSLPVTRFPLLNVGLSLNTPRPIPIFSRVFPFKLKYLGFASQSSTRSFRPGPNRSRPDFSRLTGGGVERGESRPSKSLIEDEAELSDWVSDLRTNSIRGQVTSEDEPDSDMGRRSRSKSGRARETDSGGNKGGGAGGFSMKRRRESNSNEFSEPTRRRTESRFGSPTMNRGTVGLPKERRGRRERDLGVKRDGKGLRGKRGFIDDDAVDSGEDERKGLMQNLGGLITEEESDGDDDGGNDNGFFEKKALSSIGLENDFEVKDRPSLSANSDSFMSETRFDQCSISPLSLKGINHAGYEKMTVVQAATLPIILKDVTVLDVEMLSFVLVVTAIPSGDCKDVLAKAKTGTGKTVAFLLPSIEVVVKSPPHDRDQKRPPILVLVVCPTRELATQAATEAKALLKYHPAIGVQVVIGGVRIALEQKSMQANLCQILVATPGRLKDHIENTAGFATRLMGVKVLVLDEADRLLDMGFRKDIEKIIAAIPKQRQTLLFSATVPEEVRQICNSALKRDHEFINTVQEGAEDTHSKVRQMHLVAPLDKQFPFLYAILKDHMADDPDYKVIVFCTTARVTGLVARLLGELKLNIREIHSRKAQTYRTRVSDEFRKSKGLILVTSDVSARGVDYPDVTLVIQVGLPASREQYIHRLGRTGRKGKEGEGVLLLAPWEEFFLSSVKDLPITKAPVPSIDPDTKKKMERALSQVDMNSKESAYQAWLGYYNSQKKVGNDKHRLVELANEFSRSMGLDTPPAIPKLVLGKMGLRNIPGLRSK</sequence>
<evidence type="ECO:0000313" key="14">
    <source>
        <dbReference type="Proteomes" id="UP000886885"/>
    </source>
</evidence>
<comment type="similarity">
    <text evidence="7">Belongs to the DEAD box helicase family.</text>
</comment>
<feature type="compositionally biased region" description="Polar residues" evidence="9">
    <location>
        <begin position="105"/>
        <end position="115"/>
    </location>
</feature>
<dbReference type="InterPro" id="IPR014014">
    <property type="entry name" value="RNA_helicase_DEAD_Q_motif"/>
</dbReference>
<dbReference type="GO" id="GO:0003724">
    <property type="term" value="F:RNA helicase activity"/>
    <property type="evidence" value="ECO:0007669"/>
    <property type="project" value="UniProtKB-EC"/>
</dbReference>
<keyword evidence="3 7" id="KW-0347">Helicase</keyword>
<dbReference type="GO" id="GO:0005524">
    <property type="term" value="F:ATP binding"/>
    <property type="evidence" value="ECO:0007669"/>
    <property type="project" value="UniProtKB-UniRule"/>
</dbReference>
<dbReference type="EC" id="3.6.4.13" evidence="8"/>
<evidence type="ECO:0000256" key="8">
    <source>
        <dbReference type="RuleBase" id="RU365068"/>
    </source>
</evidence>
<dbReference type="PROSITE" id="PS51192">
    <property type="entry name" value="HELICASE_ATP_BIND_1"/>
    <property type="match status" value="1"/>
</dbReference>
<dbReference type="InterPro" id="IPR000629">
    <property type="entry name" value="RNA-helicase_DEAD-box_CS"/>
</dbReference>
<evidence type="ECO:0000259" key="12">
    <source>
        <dbReference type="PROSITE" id="PS51195"/>
    </source>
</evidence>
<evidence type="ECO:0000259" key="10">
    <source>
        <dbReference type="PROSITE" id="PS51192"/>
    </source>
</evidence>
<comment type="caution">
    <text evidence="13">The sequence shown here is derived from an EMBL/GenBank/DDBJ whole genome shotgun (WGS) entry which is preliminary data.</text>
</comment>
<evidence type="ECO:0000256" key="5">
    <source>
        <dbReference type="ARBA" id="ARBA00022884"/>
    </source>
</evidence>
<feature type="region of interest" description="Disordered" evidence="9">
    <location>
        <begin position="56"/>
        <end position="210"/>
    </location>
</feature>
<feature type="short sequence motif" description="Q motif" evidence="6">
    <location>
        <begin position="290"/>
        <end position="318"/>
    </location>
</feature>
<keyword evidence="14" id="KW-1185">Reference proteome</keyword>
<protein>
    <recommendedName>
        <fullName evidence="8">ATP-dependent RNA helicase</fullName>
        <ecNumber evidence="8">3.6.4.13</ecNumber>
    </recommendedName>
</protein>
<evidence type="ECO:0000256" key="4">
    <source>
        <dbReference type="ARBA" id="ARBA00022840"/>
    </source>
</evidence>
<dbReference type="InterPro" id="IPR011545">
    <property type="entry name" value="DEAD/DEAH_box_helicase_dom"/>
</dbReference>
<dbReference type="InterPro" id="IPR014001">
    <property type="entry name" value="Helicase_ATP-bd"/>
</dbReference>
<feature type="compositionally biased region" description="Basic and acidic residues" evidence="9">
    <location>
        <begin position="189"/>
        <end position="208"/>
    </location>
</feature>
<comment type="function">
    <text evidence="8">RNA helicase.</text>
</comment>
<comment type="catalytic activity">
    <reaction evidence="8">
        <text>ATP + H2O = ADP + phosphate + H(+)</text>
        <dbReference type="Rhea" id="RHEA:13065"/>
        <dbReference type="ChEBI" id="CHEBI:15377"/>
        <dbReference type="ChEBI" id="CHEBI:15378"/>
        <dbReference type="ChEBI" id="CHEBI:30616"/>
        <dbReference type="ChEBI" id="CHEBI:43474"/>
        <dbReference type="ChEBI" id="CHEBI:456216"/>
        <dbReference type="EC" id="3.6.4.13"/>
    </reaction>
</comment>
<keyword evidence="4 7" id="KW-0067">ATP-binding</keyword>
<evidence type="ECO:0000256" key="6">
    <source>
        <dbReference type="PROSITE-ProRule" id="PRU00552"/>
    </source>
</evidence>
<keyword evidence="2 7" id="KW-0378">Hydrolase</keyword>
<name>A0A8X8AHI4_POPTO</name>
<evidence type="ECO:0000256" key="7">
    <source>
        <dbReference type="RuleBase" id="RU000492"/>
    </source>
</evidence>
<feature type="domain" description="Helicase ATP-binding" evidence="10">
    <location>
        <begin position="344"/>
        <end position="527"/>
    </location>
</feature>
<dbReference type="PANTHER" id="PTHR24031">
    <property type="entry name" value="RNA HELICASE"/>
    <property type="match status" value="1"/>
</dbReference>
<feature type="domain" description="Helicase C-terminal" evidence="11">
    <location>
        <begin position="561"/>
        <end position="712"/>
    </location>
</feature>
<accession>A0A8X8AHI4</accession>
<organism evidence="13 14">
    <name type="scientific">Populus tomentosa</name>
    <name type="common">Chinese white poplar</name>
    <dbReference type="NCBI Taxonomy" id="118781"/>
    <lineage>
        <taxon>Eukaryota</taxon>
        <taxon>Viridiplantae</taxon>
        <taxon>Streptophyta</taxon>
        <taxon>Embryophyta</taxon>
        <taxon>Tracheophyta</taxon>
        <taxon>Spermatophyta</taxon>
        <taxon>Magnoliopsida</taxon>
        <taxon>eudicotyledons</taxon>
        <taxon>Gunneridae</taxon>
        <taxon>Pentapetalae</taxon>
        <taxon>rosids</taxon>
        <taxon>fabids</taxon>
        <taxon>Malpighiales</taxon>
        <taxon>Salicaceae</taxon>
        <taxon>Saliceae</taxon>
        <taxon>Populus</taxon>
    </lineage>
</organism>